<dbReference type="Gene3D" id="3.30.470.30">
    <property type="entry name" value="DNA ligase/mRNA capping enzyme"/>
    <property type="match status" value="1"/>
</dbReference>
<dbReference type="Proteomes" id="UP000057043">
    <property type="component" value="Unassembled WGS sequence"/>
</dbReference>
<feature type="domain" description="RNA ligase Pab1020 C-terminal" evidence="2">
    <location>
        <begin position="248"/>
        <end position="371"/>
    </location>
</feature>
<dbReference type="CDD" id="cd07894">
    <property type="entry name" value="Adenylation_RNA_ligase"/>
    <property type="match status" value="1"/>
</dbReference>
<protein>
    <recommendedName>
        <fullName evidence="7">ATP dependent DNA ligase</fullName>
    </recommendedName>
</protein>
<feature type="domain" description="RNA ligase" evidence="1">
    <location>
        <begin position="82"/>
        <end position="236"/>
    </location>
</feature>
<accession>A0A101IKK0</accession>
<name>A0A101IKK0_9EURY</name>
<gene>
    <name evidence="3" type="ORF">XD72_0330</name>
    <name evidence="4" type="ORF">XE07_0701</name>
</gene>
<sequence length="373" mass="42178">MNLRAAAERLGLSPERMERMLGRVVRDSDWPTPRLLRFDKAVSGIEAGTVVFEEDEIVYGYPKIRRAMMLSPAIKRCFPDGVLVEEKMNGHNVRVASVDGRIIALTRGGFICPYSTEVANDQIPPEIFKDNPDLVLCGEMAGPKNPYVPKEVYPIESMDFYLFDVSRKGRRDMDGSSRTHALAEEYGIRSVPLFGKFGLDEAAGEIKEIVMDLGARGREGVVIKDPENQKSPIKYTSSESNCKDLEFAFRYYNDYGQDFFFSRVVREGFQAAEWSDGEDEFIERCFRLGKSMLGPMRETVEAKIAGEPIVQEVEIMVKDLQTAADFEEHFRRMGVRALFDPPLSCPGGHLVKIKRLVMSTNDKTESVIEGQLW</sequence>
<evidence type="ECO:0008006" key="7">
    <source>
        <dbReference type="Google" id="ProtNLM"/>
    </source>
</evidence>
<dbReference type="InterPro" id="IPR001072">
    <property type="entry name" value="RNA_ligase_Pab1020"/>
</dbReference>
<evidence type="ECO:0000313" key="3">
    <source>
        <dbReference type="EMBL" id="KUK45302.1"/>
    </source>
</evidence>
<dbReference type="EMBL" id="LGHB01000006">
    <property type="protein sequence ID" value="KUK96929.1"/>
    <property type="molecule type" value="Genomic_DNA"/>
</dbReference>
<organism evidence="4 5">
    <name type="scientific">Methanothrix harundinacea</name>
    <dbReference type="NCBI Taxonomy" id="301375"/>
    <lineage>
        <taxon>Archaea</taxon>
        <taxon>Methanobacteriati</taxon>
        <taxon>Methanobacteriota</taxon>
        <taxon>Stenosarchaea group</taxon>
        <taxon>Methanomicrobia</taxon>
        <taxon>Methanotrichales</taxon>
        <taxon>Methanotrichaceae</taxon>
        <taxon>Methanothrix</taxon>
    </lineage>
</organism>
<dbReference type="NCBIfam" id="TIGR01209">
    <property type="entry name" value="RNA ligase"/>
    <property type="match status" value="1"/>
</dbReference>
<dbReference type="EMBL" id="LGFT01000005">
    <property type="protein sequence ID" value="KUK45302.1"/>
    <property type="molecule type" value="Genomic_DNA"/>
</dbReference>
<proteinExistence type="predicted"/>
<evidence type="ECO:0000313" key="4">
    <source>
        <dbReference type="EMBL" id="KUK96929.1"/>
    </source>
</evidence>
<evidence type="ECO:0000313" key="5">
    <source>
        <dbReference type="Proteomes" id="UP000053961"/>
    </source>
</evidence>
<dbReference type="InterPro" id="IPR041596">
    <property type="entry name" value="Lig_Pab1020_C"/>
</dbReference>
<dbReference type="PATRIC" id="fig|301375.6.peg.1614"/>
<dbReference type="SUPFAM" id="SSF56091">
    <property type="entry name" value="DNA ligase/mRNA capping enzyme, catalytic domain"/>
    <property type="match status" value="1"/>
</dbReference>
<reference evidence="5 6" key="2">
    <citation type="journal article" date="2015" name="MBio">
        <title>Genome-Resolved Metagenomic Analysis Reveals Roles for Candidate Phyla and Other Microbial Community Members in Biogeochemical Transformations in Oil Reservoirs.</title>
        <authorList>
            <person name="Hu P."/>
            <person name="Tom L."/>
            <person name="Singh A."/>
            <person name="Thomas B.C."/>
            <person name="Baker B.J."/>
            <person name="Piceno Y.M."/>
            <person name="Andersen G.L."/>
            <person name="Banfield J.F."/>
        </authorList>
    </citation>
    <scope>NUCLEOTIDE SEQUENCE [LARGE SCALE GENOMIC DNA]</scope>
    <source>
        <strain evidence="3">57_489</strain>
    </source>
</reference>
<comment type="caution">
    <text evidence="4">The sequence shown here is derived from an EMBL/GenBank/DDBJ whole genome shotgun (WGS) entry which is preliminary data.</text>
</comment>
<evidence type="ECO:0000259" key="2">
    <source>
        <dbReference type="Pfam" id="PF18330"/>
    </source>
</evidence>
<dbReference type="Gene3D" id="3.30.70.2160">
    <property type="match status" value="1"/>
</dbReference>
<dbReference type="AlphaFoldDB" id="A0A101IKK0"/>
<dbReference type="Gene3D" id="3.10.450.740">
    <property type="match status" value="1"/>
</dbReference>
<evidence type="ECO:0000313" key="6">
    <source>
        <dbReference type="Proteomes" id="UP000057043"/>
    </source>
</evidence>
<dbReference type="InterPro" id="IPR021122">
    <property type="entry name" value="RNA_ligase_dom_REL/Rnl2"/>
</dbReference>
<dbReference type="Proteomes" id="UP000053961">
    <property type="component" value="Unassembled WGS sequence"/>
</dbReference>
<reference evidence="4" key="1">
    <citation type="journal article" date="2015" name="MBio">
        <title>Genome-resolved metagenomic analysis reveals roles for candidate phyla and other microbial community members in biogeochemical transformations in oil reservoirs.</title>
        <authorList>
            <person name="Hu P."/>
            <person name="Tom L."/>
            <person name="Singh A."/>
            <person name="Thomas B.C."/>
            <person name="Baker B.J."/>
            <person name="Piceno Y.M."/>
            <person name="Andersen G.L."/>
            <person name="Banfield J.F."/>
        </authorList>
    </citation>
    <scope>NUCLEOTIDE SEQUENCE [LARGE SCALE GENOMIC DNA]</scope>
    <source>
        <strain evidence="4">56_747</strain>
    </source>
</reference>
<dbReference type="Gene3D" id="3.30.1490.70">
    <property type="match status" value="1"/>
</dbReference>
<dbReference type="Pfam" id="PF09414">
    <property type="entry name" value="RNA_ligase"/>
    <property type="match status" value="1"/>
</dbReference>
<dbReference type="Pfam" id="PF18330">
    <property type="entry name" value="Lig_C"/>
    <property type="match status" value="1"/>
</dbReference>
<evidence type="ECO:0000259" key="1">
    <source>
        <dbReference type="Pfam" id="PF09414"/>
    </source>
</evidence>
<dbReference type="PRINTS" id="PR01048">
    <property type="entry name" value="Y414FAMILY"/>
</dbReference>